<comment type="caution">
    <text evidence="1">The sequence shown here is derived from an EMBL/GenBank/DDBJ whole genome shotgun (WGS) entry which is preliminary data.</text>
</comment>
<dbReference type="InterPro" id="IPR044656">
    <property type="entry name" value="HSP14.7/HSP23.5/HSP23.6-like"/>
</dbReference>
<accession>A0ABD2XYG7</accession>
<sequence length="167" mass="18901">MATTLLTRFLRRTPTSTSAAAAHLIFPSFSFSFSTFTQDSDYKPTRTIKLDSYNEEQPKKLLQIAHPLQTGGPEEVAITRHSPIGFHLRLCMPGVAKDGFKTWVENNTVFYKGFGEIEDESETSGRNYGGNIELDPRFFKVTGIQSWMKHGILWVLVLGQYNPETHN</sequence>
<dbReference type="PANTHER" id="PTHR46991:SF4">
    <property type="entry name" value="14.7 KDA HEAT SHOCK PROTEIN-LIKE"/>
    <property type="match status" value="1"/>
</dbReference>
<dbReference type="Proteomes" id="UP001630127">
    <property type="component" value="Unassembled WGS sequence"/>
</dbReference>
<proteinExistence type="predicted"/>
<keyword evidence="2" id="KW-1185">Reference proteome</keyword>
<name>A0ABD2XYG7_9GENT</name>
<evidence type="ECO:0000313" key="2">
    <source>
        <dbReference type="Proteomes" id="UP001630127"/>
    </source>
</evidence>
<reference evidence="1 2" key="1">
    <citation type="submission" date="2024-11" db="EMBL/GenBank/DDBJ databases">
        <title>A near-complete genome assembly of Cinchona calisaya.</title>
        <authorList>
            <person name="Lian D.C."/>
            <person name="Zhao X.W."/>
            <person name="Wei L."/>
        </authorList>
    </citation>
    <scope>NUCLEOTIDE SEQUENCE [LARGE SCALE GENOMIC DNA]</scope>
    <source>
        <tissue evidence="1">Nenye</tissue>
    </source>
</reference>
<protein>
    <submittedName>
        <fullName evidence="1">Uncharacterized protein</fullName>
    </submittedName>
</protein>
<organism evidence="1 2">
    <name type="scientific">Cinchona calisaya</name>
    <dbReference type="NCBI Taxonomy" id="153742"/>
    <lineage>
        <taxon>Eukaryota</taxon>
        <taxon>Viridiplantae</taxon>
        <taxon>Streptophyta</taxon>
        <taxon>Embryophyta</taxon>
        <taxon>Tracheophyta</taxon>
        <taxon>Spermatophyta</taxon>
        <taxon>Magnoliopsida</taxon>
        <taxon>eudicotyledons</taxon>
        <taxon>Gunneridae</taxon>
        <taxon>Pentapetalae</taxon>
        <taxon>asterids</taxon>
        <taxon>lamiids</taxon>
        <taxon>Gentianales</taxon>
        <taxon>Rubiaceae</taxon>
        <taxon>Cinchonoideae</taxon>
        <taxon>Cinchoneae</taxon>
        <taxon>Cinchona</taxon>
    </lineage>
</organism>
<dbReference type="EMBL" id="JBJUIK010000016">
    <property type="protein sequence ID" value="KAL3499571.1"/>
    <property type="molecule type" value="Genomic_DNA"/>
</dbReference>
<dbReference type="InterPro" id="IPR008978">
    <property type="entry name" value="HSP20-like_chaperone"/>
</dbReference>
<gene>
    <name evidence="1" type="ORF">ACH5RR_038664</name>
</gene>
<dbReference type="AlphaFoldDB" id="A0ABD2XYG7"/>
<evidence type="ECO:0000313" key="1">
    <source>
        <dbReference type="EMBL" id="KAL3499571.1"/>
    </source>
</evidence>
<dbReference type="SUPFAM" id="SSF49764">
    <property type="entry name" value="HSP20-like chaperones"/>
    <property type="match status" value="1"/>
</dbReference>
<dbReference type="PANTHER" id="PTHR46991">
    <property type="entry name" value="23.5 KDA HEAT SHOCK PROTEIN, MITOCHONDRIAL"/>
    <property type="match status" value="1"/>
</dbReference>